<evidence type="ECO:0000256" key="5">
    <source>
        <dbReference type="PROSITE-ProRule" id="PRU10141"/>
    </source>
</evidence>
<evidence type="ECO:0000259" key="6">
    <source>
        <dbReference type="PROSITE" id="PS50011"/>
    </source>
</evidence>
<dbReference type="GO" id="GO:0004674">
    <property type="term" value="F:protein serine/threonine kinase activity"/>
    <property type="evidence" value="ECO:0007669"/>
    <property type="project" value="TreeGrafter"/>
</dbReference>
<dbReference type="Gene3D" id="1.25.40.10">
    <property type="entry name" value="Tetratricopeptide repeat domain"/>
    <property type="match status" value="1"/>
</dbReference>
<evidence type="ECO:0000313" key="8">
    <source>
        <dbReference type="Proteomes" id="UP000292958"/>
    </source>
</evidence>
<evidence type="ECO:0000313" key="7">
    <source>
        <dbReference type="EMBL" id="RZU40326.1"/>
    </source>
</evidence>
<dbReference type="SUPFAM" id="SSF48452">
    <property type="entry name" value="TPR-like"/>
    <property type="match status" value="1"/>
</dbReference>
<sequence length="1633" mass="180389">MCEVNYRSDVCLREETKLLLQMLCARMGKGRPRLQQLLLRFQTMAKKTKSRYELKEKLGEGGMGVVWRAFDTVLNTDVALKVLLDANDATALKLFYEECHKQSALAHPNIVEIRDVGSFDEDGIRQPYLVMPLLRGITLASIIRSSPQPLSTERCVDIFSQVGRGLQAAHDFGLLHRDIKPSNLFILEDDSVKIIDFGVAHRLDVSRTVGRKGTLLYMSPEQLSMKPLTRASDVFSLAVVCYEVLTRRQPFLASTEDAVIEAIRHLNPPPASSLNPNVSVSIGQVICKGMAKDPRHRFASVKEFSEYLRRAHHDDSFLVFDPDKFAPRLDKASEAYQQGNLEFAQELVSELESEGYLTQELESLAANIKFATKKRSIDHLLESARARVQDGEYRLALQRVSEALHLEPRLEEALVLQHDIEARRAEADIADWLRVGQQHLDKFSFSHARQAAQRILETKPGEERALQFLSQVERRESEVQRIREHKREAYAVALDAERRNEITSALSKMKLVLELEAQAPELKEPGQIAAYQSLYNRLHSEHEAIAASYGEAKQALERGDYATASQLCDRFLEKFPQHTLFKALRFDTEQRWRRAVSLRLIEVEEAVENEPDLDHRVQMLEEVVRENGEVPEFSRLLQGTREKRDLVNGIVSRARELEARELHGEALVQWETLQTIYPMFPGLGFEIENVRLRRQLGERMARKNYWTTQISQAVEAGDFEEGLRLLSPAVEEFPNDAEFAEIHTYIHQHQALAEQAERKIREGRKFLDEGVIGQGLEKLRSAYEIGSKVKRARAELVEGLLRAARACQSDPPQARIYLKEILNLDQGNHAATGLLRFLDEQAEHQQADEFLSQARQLRTNNDLGGAIRLLKGACAEYPRNARLRQALREMDTSRDELRSRDLEVVRRKRLEADTLVSVPSLHEHIASVEGIAERYRDDEEFQNESRMLRDRLHTIAVPTAQPTASSGPDAALKKTTSIKQSRKLLPAFSIGATTLLLMIVGAFLWHRAASHKPPAQASIASPVLPDVTVRSTPSGAHILRDGQEIGIAAPTLTFRMPEGKTSLEARLGGYESQSETIDNSAGHHGEINFALRPLSQQLRVAGRGTLSLDGAPAVALPMGAFSGELAAGNHTLHWRGRGGYDATFQVNVSDGAPAILAAPIHASQSGSALLVSIASQQAHVYTSPAMSVTVDGAARGITNSSGLDTALPAGLHTIVARKNFSALVSRVASGSERLLLMTFENAPTPGSLTVLTDIDGVSLKLLHGTTTIHEGTSVAGKLDIADLPVGSYTLQATTSASAPANEQKVVITQGQNTTVTFHLKLNPALIPLRVRTLPGANILVDGKDAGTTGTNGVLLVSALSAGAHHIEARRHGKAAVLDVNLVEGEDKAHVAELKLDTGEGTVSLQLNPADSDVTVYAPNGKQVSVTGTHFDLPEGRYHFIARANGYIDRAEAVDVTAEGSIPVNLALAPITIDKAAPSIAGWEPASWTIDAQSHTLTHSSPDIGLYNAQPGHGRYVFSGSIGHAFLFSKPKVEWVADYRDSNNYLLFSLDRTGLELFTIKAGKRVPNGNRVIFPPMSRYQILLQILPGHIMTSLGDGHKWKLLSDWTGLPEDVDAGRFGFRGSVTLNSFSHTP</sequence>
<comment type="caution">
    <text evidence="7">The sequence shown here is derived from an EMBL/GenBank/DDBJ whole genome shotgun (WGS) entry which is preliminary data.</text>
</comment>
<dbReference type="PROSITE" id="PS00107">
    <property type="entry name" value="PROTEIN_KINASE_ATP"/>
    <property type="match status" value="1"/>
</dbReference>
<evidence type="ECO:0000256" key="2">
    <source>
        <dbReference type="ARBA" id="ARBA00022741"/>
    </source>
</evidence>
<accession>A0A4V2G4B7</accession>
<reference evidence="7 8" key="1">
    <citation type="submission" date="2019-02" db="EMBL/GenBank/DDBJ databases">
        <title>Genomic Encyclopedia of Archaeal and Bacterial Type Strains, Phase II (KMG-II): from individual species to whole genera.</title>
        <authorList>
            <person name="Goeker M."/>
        </authorList>
    </citation>
    <scope>NUCLEOTIDE SEQUENCE [LARGE SCALE GENOMIC DNA]</scope>
    <source>
        <strain evidence="7 8">DSM 18101</strain>
    </source>
</reference>
<name>A0A4V2G4B7_9BACT</name>
<dbReference type="Pfam" id="PF00069">
    <property type="entry name" value="Pkinase"/>
    <property type="match status" value="1"/>
</dbReference>
<evidence type="ECO:0000256" key="4">
    <source>
        <dbReference type="ARBA" id="ARBA00022840"/>
    </source>
</evidence>
<feature type="binding site" evidence="5">
    <location>
        <position position="81"/>
    </location>
    <ligand>
        <name>ATP</name>
        <dbReference type="ChEBI" id="CHEBI:30616"/>
    </ligand>
</feature>
<dbReference type="Pfam" id="PF08308">
    <property type="entry name" value="PEGA"/>
    <property type="match status" value="1"/>
</dbReference>
<dbReference type="Gene3D" id="3.30.200.20">
    <property type="entry name" value="Phosphorylase Kinase, domain 1"/>
    <property type="match status" value="1"/>
</dbReference>
<evidence type="ECO:0000256" key="1">
    <source>
        <dbReference type="ARBA" id="ARBA00022679"/>
    </source>
</evidence>
<dbReference type="SMART" id="SM00220">
    <property type="entry name" value="S_TKc"/>
    <property type="match status" value="1"/>
</dbReference>
<dbReference type="InterPro" id="IPR011990">
    <property type="entry name" value="TPR-like_helical_dom_sf"/>
</dbReference>
<dbReference type="InterPro" id="IPR017441">
    <property type="entry name" value="Protein_kinase_ATP_BS"/>
</dbReference>
<dbReference type="EMBL" id="SHKW01000001">
    <property type="protein sequence ID" value="RZU40326.1"/>
    <property type="molecule type" value="Genomic_DNA"/>
</dbReference>
<keyword evidence="8" id="KW-1185">Reference proteome</keyword>
<organism evidence="7 8">
    <name type="scientific">Edaphobacter modestus</name>
    <dbReference type="NCBI Taxonomy" id="388466"/>
    <lineage>
        <taxon>Bacteria</taxon>
        <taxon>Pseudomonadati</taxon>
        <taxon>Acidobacteriota</taxon>
        <taxon>Terriglobia</taxon>
        <taxon>Terriglobales</taxon>
        <taxon>Acidobacteriaceae</taxon>
        <taxon>Edaphobacter</taxon>
    </lineage>
</organism>
<dbReference type="PANTHER" id="PTHR43289:SF6">
    <property type="entry name" value="SERINE_THREONINE-PROTEIN KINASE NEKL-3"/>
    <property type="match status" value="1"/>
</dbReference>
<keyword evidence="4 5" id="KW-0067">ATP-binding</keyword>
<keyword evidence="3 7" id="KW-0418">Kinase</keyword>
<proteinExistence type="predicted"/>
<dbReference type="CDD" id="cd14014">
    <property type="entry name" value="STKc_PknB_like"/>
    <property type="match status" value="1"/>
</dbReference>
<dbReference type="InterPro" id="IPR000719">
    <property type="entry name" value="Prot_kinase_dom"/>
</dbReference>
<protein>
    <submittedName>
        <fullName evidence="7">Serine/threonine-protein kinase</fullName>
    </submittedName>
</protein>
<evidence type="ECO:0000256" key="3">
    <source>
        <dbReference type="ARBA" id="ARBA00022777"/>
    </source>
</evidence>
<dbReference type="Proteomes" id="UP000292958">
    <property type="component" value="Unassembled WGS sequence"/>
</dbReference>
<dbReference type="GO" id="GO:0005524">
    <property type="term" value="F:ATP binding"/>
    <property type="evidence" value="ECO:0007669"/>
    <property type="project" value="UniProtKB-UniRule"/>
</dbReference>
<dbReference type="InterPro" id="IPR008271">
    <property type="entry name" value="Ser/Thr_kinase_AS"/>
</dbReference>
<keyword evidence="1" id="KW-0808">Transferase</keyword>
<dbReference type="Gene3D" id="1.10.510.10">
    <property type="entry name" value="Transferase(Phosphotransferase) domain 1"/>
    <property type="match status" value="1"/>
</dbReference>
<feature type="domain" description="Protein kinase" evidence="6">
    <location>
        <begin position="52"/>
        <end position="318"/>
    </location>
</feature>
<gene>
    <name evidence="7" type="ORF">BDD14_1772</name>
</gene>
<dbReference type="SUPFAM" id="SSF56112">
    <property type="entry name" value="Protein kinase-like (PK-like)"/>
    <property type="match status" value="1"/>
</dbReference>
<dbReference type="PROSITE" id="PS50011">
    <property type="entry name" value="PROTEIN_KINASE_DOM"/>
    <property type="match status" value="1"/>
</dbReference>
<keyword evidence="2 5" id="KW-0547">Nucleotide-binding</keyword>
<dbReference type="PROSITE" id="PS00108">
    <property type="entry name" value="PROTEIN_KINASE_ST"/>
    <property type="match status" value="1"/>
</dbReference>
<dbReference type="InterPro" id="IPR011009">
    <property type="entry name" value="Kinase-like_dom_sf"/>
</dbReference>
<dbReference type="PANTHER" id="PTHR43289">
    <property type="entry name" value="MITOGEN-ACTIVATED PROTEIN KINASE KINASE KINASE 20-RELATED"/>
    <property type="match status" value="1"/>
</dbReference>
<dbReference type="InterPro" id="IPR013229">
    <property type="entry name" value="PEGA"/>
</dbReference>